<dbReference type="Proteomes" id="UP000199695">
    <property type="component" value="Unassembled WGS sequence"/>
</dbReference>
<reference evidence="1 2" key="1">
    <citation type="submission" date="2016-10" db="EMBL/GenBank/DDBJ databases">
        <authorList>
            <person name="de Groot N.N."/>
        </authorList>
    </citation>
    <scope>NUCLEOTIDE SEQUENCE [LARGE SCALE GENOMIC DNA]</scope>
    <source>
        <strain evidence="1 2">DSM 46701</strain>
    </source>
</reference>
<evidence type="ECO:0000313" key="2">
    <source>
        <dbReference type="Proteomes" id="UP000199695"/>
    </source>
</evidence>
<dbReference type="AlphaFoldDB" id="A0A1H8BQT1"/>
<dbReference type="EMBL" id="FOCQ01000002">
    <property type="protein sequence ID" value="SEM85240.1"/>
    <property type="molecule type" value="Genomic_DNA"/>
</dbReference>
<gene>
    <name evidence="1" type="ORF">SAMN05444955_102313</name>
</gene>
<keyword evidence="2" id="KW-1185">Reference proteome</keyword>
<dbReference type="RefSeq" id="WP_089965378.1">
    <property type="nucleotide sequence ID" value="NZ_FOCQ01000002.1"/>
</dbReference>
<proteinExistence type="predicted"/>
<evidence type="ECO:0000313" key="1">
    <source>
        <dbReference type="EMBL" id="SEM85240.1"/>
    </source>
</evidence>
<dbReference type="STRING" id="1173111.SAMN05444955_102313"/>
<organism evidence="1 2">
    <name type="scientific">Lihuaxuella thermophila</name>
    <dbReference type="NCBI Taxonomy" id="1173111"/>
    <lineage>
        <taxon>Bacteria</taxon>
        <taxon>Bacillati</taxon>
        <taxon>Bacillota</taxon>
        <taxon>Bacilli</taxon>
        <taxon>Bacillales</taxon>
        <taxon>Thermoactinomycetaceae</taxon>
        <taxon>Lihuaxuella</taxon>
    </lineage>
</organism>
<sequence>MEERKVVLKLDHETKRIICRLLNQHVEAIREKAEGQKTFAKLLLAHEADRTNYILDQIHEQWKQALPSLPTLLETPGSGDLTQ</sequence>
<dbReference type="OrthoDB" id="3008859at2"/>
<protein>
    <submittedName>
        <fullName evidence="1">Uncharacterized protein</fullName>
    </submittedName>
</protein>
<accession>A0A1H8BQT1</accession>
<name>A0A1H8BQT1_9BACL</name>